<keyword evidence="8" id="KW-0249">Electron transport</keyword>
<dbReference type="InterPro" id="IPR045187">
    <property type="entry name" value="CcO_II"/>
</dbReference>
<evidence type="ECO:0000313" key="18">
    <source>
        <dbReference type="EMBL" id="PJE79473.1"/>
    </source>
</evidence>
<keyword evidence="9 15" id="KW-1133">Transmembrane helix</keyword>
<organism evidence="18">
    <name type="scientific">invertebrate metagenome</name>
    <dbReference type="NCBI Taxonomy" id="1711999"/>
    <lineage>
        <taxon>unclassified sequences</taxon>
        <taxon>metagenomes</taxon>
        <taxon>organismal metagenomes</taxon>
    </lineage>
</organism>
<dbReference type="InterPro" id="IPR002429">
    <property type="entry name" value="CcO_II-like_C"/>
</dbReference>
<evidence type="ECO:0000256" key="9">
    <source>
        <dbReference type="ARBA" id="ARBA00022989"/>
    </source>
</evidence>
<comment type="caution">
    <text evidence="18">The sequence shown here is derived from an EMBL/GenBank/DDBJ whole genome shotgun (WGS) entry which is preliminary data.</text>
</comment>
<evidence type="ECO:0000256" key="7">
    <source>
        <dbReference type="ARBA" id="ARBA00022729"/>
    </source>
</evidence>
<dbReference type="Gene3D" id="1.10.287.90">
    <property type="match status" value="1"/>
</dbReference>
<keyword evidence="5" id="KW-0679">Respiratory chain</keyword>
<dbReference type="PROSITE" id="PS50999">
    <property type="entry name" value="COX2_TM"/>
    <property type="match status" value="1"/>
</dbReference>
<evidence type="ECO:0000256" key="1">
    <source>
        <dbReference type="ARBA" id="ARBA00004651"/>
    </source>
</evidence>
<keyword evidence="11 15" id="KW-0472">Membrane</keyword>
<keyword evidence="7" id="KW-0732">Signal</keyword>
<keyword evidence="13" id="KW-0449">Lipoprotein</keyword>
<evidence type="ECO:0000256" key="3">
    <source>
        <dbReference type="ARBA" id="ARBA00022448"/>
    </source>
</evidence>
<dbReference type="InterPro" id="IPR008972">
    <property type="entry name" value="Cupredoxin"/>
</dbReference>
<dbReference type="InterPro" id="IPR010514">
    <property type="entry name" value="COX_ARM"/>
</dbReference>
<dbReference type="AlphaFoldDB" id="A0A2H9T8D2"/>
<dbReference type="Gene3D" id="2.60.40.420">
    <property type="entry name" value="Cupredoxins - blue copper proteins"/>
    <property type="match status" value="1"/>
</dbReference>
<keyword evidence="6 15" id="KW-0812">Transmembrane</keyword>
<keyword evidence="3" id="KW-0813">Transport</keyword>
<evidence type="ECO:0000256" key="4">
    <source>
        <dbReference type="ARBA" id="ARBA00022475"/>
    </source>
</evidence>
<keyword evidence="10" id="KW-0560">Oxidoreductase</keyword>
<dbReference type="GO" id="GO:0004129">
    <property type="term" value="F:cytochrome-c oxidase activity"/>
    <property type="evidence" value="ECO:0007669"/>
    <property type="project" value="InterPro"/>
</dbReference>
<dbReference type="EMBL" id="NSIT01000067">
    <property type="protein sequence ID" value="PJE79473.1"/>
    <property type="molecule type" value="Genomic_DNA"/>
</dbReference>
<evidence type="ECO:0000256" key="6">
    <source>
        <dbReference type="ARBA" id="ARBA00022692"/>
    </source>
</evidence>
<dbReference type="InterPro" id="IPR036257">
    <property type="entry name" value="Cyt_c_oxidase_su2_TM_sf"/>
</dbReference>
<evidence type="ECO:0000256" key="11">
    <source>
        <dbReference type="ARBA" id="ARBA00023136"/>
    </source>
</evidence>
<comment type="subcellular location">
    <subcellularLocation>
        <location evidence="1">Cell membrane</location>
        <topology evidence="1">Multi-pass membrane protein</topology>
    </subcellularLocation>
</comment>
<dbReference type="CDD" id="cd04212">
    <property type="entry name" value="CuRO_UO_II"/>
    <property type="match status" value="1"/>
</dbReference>
<dbReference type="NCBIfam" id="TIGR01433">
    <property type="entry name" value="CyoA"/>
    <property type="match status" value="1"/>
</dbReference>
<dbReference type="GO" id="GO:0009486">
    <property type="term" value="F:cytochrome bo3 ubiquinol oxidase activity"/>
    <property type="evidence" value="ECO:0007669"/>
    <property type="project" value="InterPro"/>
</dbReference>
<dbReference type="GO" id="GO:0005886">
    <property type="term" value="C:plasma membrane"/>
    <property type="evidence" value="ECO:0007669"/>
    <property type="project" value="UniProtKB-SubCell"/>
</dbReference>
<dbReference type="PANTHER" id="PTHR22888:SF18">
    <property type="entry name" value="CYTOCHROME BO(3) UBIQUINOL OXIDASE SUBUNIT 2"/>
    <property type="match status" value="1"/>
</dbReference>
<gene>
    <name evidence="18" type="primary">cyoA</name>
    <name evidence="18" type="ORF">CI610_01570</name>
</gene>
<dbReference type="PIRSF" id="PIRSF000292">
    <property type="entry name" value="Ubi_od_II"/>
    <property type="match status" value="1"/>
</dbReference>
<dbReference type="InterPro" id="IPR034227">
    <property type="entry name" value="CuRO_UO_II"/>
</dbReference>
<dbReference type="SUPFAM" id="SSF49503">
    <property type="entry name" value="Cupredoxins"/>
    <property type="match status" value="1"/>
</dbReference>
<evidence type="ECO:0000256" key="10">
    <source>
        <dbReference type="ARBA" id="ARBA00023002"/>
    </source>
</evidence>
<evidence type="ECO:0000256" key="13">
    <source>
        <dbReference type="ARBA" id="ARBA00023288"/>
    </source>
</evidence>
<evidence type="ECO:0000259" key="17">
    <source>
        <dbReference type="PROSITE" id="PS50999"/>
    </source>
</evidence>
<sequence>MLILSGCDSVLFHSKGFLGAQEGRLITWVVSLLLLIIIPALFMSVYFPWRYRYTNKKAEYLPEWEYSAKIECAVWLIPCLIIIVLALMATVTCFSLDPRKPLGEDKETLTIQVIAMDWKWLFIYPEQQVAVVNEVAFPVGVPLEFLVTSDTVMNSFFIPQLGSQIYAMAGMENRLHLMASEAGCFRGLSANYSGVGFSGMKFTAKALSGHDFERWLGQVRQSQRVMDDGSYGILSQRSKDHPVQYFADIDPLHFRKVIEKYTGEQNVY</sequence>
<evidence type="ECO:0000256" key="14">
    <source>
        <dbReference type="ARBA" id="ARBA00030198"/>
    </source>
</evidence>
<dbReference type="Pfam" id="PF00116">
    <property type="entry name" value="COX2"/>
    <property type="match status" value="1"/>
</dbReference>
<dbReference type="Pfam" id="PF06481">
    <property type="entry name" value="COX_ARM"/>
    <property type="match status" value="1"/>
</dbReference>
<dbReference type="InterPro" id="IPR011759">
    <property type="entry name" value="Cyt_c_oxidase_su2_TM_dom"/>
</dbReference>
<dbReference type="InterPro" id="IPR006333">
    <property type="entry name" value="Cyt_o_ubiquinol_oxidase_su2"/>
</dbReference>
<name>A0A2H9T8D2_9ZZZZ</name>
<proteinExistence type="inferred from homology"/>
<dbReference type="GO" id="GO:0005507">
    <property type="term" value="F:copper ion binding"/>
    <property type="evidence" value="ECO:0007669"/>
    <property type="project" value="InterPro"/>
</dbReference>
<accession>A0A2H9T8D2</accession>
<keyword evidence="4" id="KW-1003">Cell membrane</keyword>
<reference evidence="18" key="1">
    <citation type="journal article" date="2017" name="Appl. Environ. Microbiol.">
        <title>Molecular characterization of an Endozoicomonas-like organism causing infection in king scallop Pecten maximus L.</title>
        <authorList>
            <person name="Cano I."/>
            <person name="van Aerle R."/>
            <person name="Ross S."/>
            <person name="Verner-Jeffreys D.W."/>
            <person name="Paley R.K."/>
            <person name="Rimmer G."/>
            <person name="Ryder D."/>
            <person name="Hooper P."/>
            <person name="Stone D."/>
            <person name="Feist S.W."/>
        </authorList>
    </citation>
    <scope>NUCLEOTIDE SEQUENCE</scope>
</reference>
<evidence type="ECO:0000256" key="5">
    <source>
        <dbReference type="ARBA" id="ARBA00022660"/>
    </source>
</evidence>
<evidence type="ECO:0000256" key="12">
    <source>
        <dbReference type="ARBA" id="ARBA00023139"/>
    </source>
</evidence>
<protein>
    <recommendedName>
        <fullName evidence="14">Ubiquinol oxidase polypeptide II</fullName>
    </recommendedName>
</protein>
<dbReference type="SUPFAM" id="SSF81464">
    <property type="entry name" value="Cytochrome c oxidase subunit II-like, transmembrane region"/>
    <property type="match status" value="1"/>
</dbReference>
<feature type="transmembrane region" description="Helical" evidence="15">
    <location>
        <begin position="70"/>
        <end position="91"/>
    </location>
</feature>
<comment type="similarity">
    <text evidence="2">Belongs to the cytochrome c oxidase subunit 2 family.</text>
</comment>
<evidence type="ECO:0000256" key="2">
    <source>
        <dbReference type="ARBA" id="ARBA00007866"/>
    </source>
</evidence>
<dbReference type="PANTHER" id="PTHR22888">
    <property type="entry name" value="CYTOCHROME C OXIDASE, SUBUNIT II"/>
    <property type="match status" value="1"/>
</dbReference>
<evidence type="ECO:0000256" key="15">
    <source>
        <dbReference type="SAM" id="Phobius"/>
    </source>
</evidence>
<feature type="transmembrane region" description="Helical" evidence="15">
    <location>
        <begin position="25"/>
        <end position="49"/>
    </location>
</feature>
<feature type="domain" description="Cytochrome oxidase subunit II transmembrane region profile" evidence="17">
    <location>
        <begin position="3"/>
        <end position="100"/>
    </location>
</feature>
<dbReference type="GO" id="GO:0016682">
    <property type="term" value="F:oxidoreductase activity, acting on diphenols and related substances as donors, oxygen as acceptor"/>
    <property type="evidence" value="ECO:0007669"/>
    <property type="project" value="InterPro"/>
</dbReference>
<evidence type="ECO:0000256" key="8">
    <source>
        <dbReference type="ARBA" id="ARBA00022982"/>
    </source>
</evidence>
<keyword evidence="12" id="KW-0564">Palmitate</keyword>
<feature type="domain" description="Cytochrome oxidase subunit II copper A binding" evidence="16">
    <location>
        <begin position="106"/>
        <end position="218"/>
    </location>
</feature>
<evidence type="ECO:0000259" key="16">
    <source>
        <dbReference type="PROSITE" id="PS50857"/>
    </source>
</evidence>
<dbReference type="PROSITE" id="PS50857">
    <property type="entry name" value="COX2_CUA"/>
    <property type="match status" value="1"/>
</dbReference>
<dbReference type="GO" id="GO:0042773">
    <property type="term" value="P:ATP synthesis coupled electron transport"/>
    <property type="evidence" value="ECO:0007669"/>
    <property type="project" value="TreeGrafter"/>
</dbReference>